<evidence type="ECO:0000259" key="7">
    <source>
        <dbReference type="SMART" id="SM01370"/>
    </source>
</evidence>
<dbReference type="eggNOG" id="KOG4011">
    <property type="taxonomic scope" value="Eukaryota"/>
</dbReference>
<evidence type="ECO:0000256" key="6">
    <source>
        <dbReference type="SAM" id="MobiDB-lite"/>
    </source>
</evidence>
<dbReference type="RefSeq" id="XP_005764998.1">
    <property type="nucleotide sequence ID" value="XM_005764941.1"/>
</dbReference>
<evidence type="ECO:0000313" key="9">
    <source>
        <dbReference type="Proteomes" id="UP000013827"/>
    </source>
</evidence>
<proteinExistence type="inferred from homology"/>
<evidence type="ECO:0000256" key="2">
    <source>
        <dbReference type="ARBA" id="ARBA00009368"/>
    </source>
</evidence>
<dbReference type="PaxDb" id="2903-EOD12569"/>
<dbReference type="Proteomes" id="UP000013827">
    <property type="component" value="Unassembled WGS sequence"/>
</dbReference>
<dbReference type="GO" id="GO:0005669">
    <property type="term" value="C:transcription factor TFIID complex"/>
    <property type="evidence" value="ECO:0007669"/>
    <property type="project" value="InterPro"/>
</dbReference>
<dbReference type="GO" id="GO:0016251">
    <property type="term" value="F:RNA polymerase II general transcription initiation factor activity"/>
    <property type="evidence" value="ECO:0007669"/>
    <property type="project" value="TreeGrafter"/>
</dbReference>
<dbReference type="InterPro" id="IPR037817">
    <property type="entry name" value="TAF7"/>
</dbReference>
<dbReference type="KEGG" id="ehx:EMIHUDRAFT_210006"/>
<dbReference type="GeneID" id="17258726"/>
<comment type="similarity">
    <text evidence="2">Belongs to the TAF7 family.</text>
</comment>
<reference evidence="8" key="2">
    <citation type="submission" date="2024-10" db="UniProtKB">
        <authorList>
            <consortium name="EnsemblProtists"/>
        </authorList>
    </citation>
    <scope>IDENTIFICATION</scope>
</reference>
<dbReference type="AlphaFoldDB" id="A0A0D3IMT4"/>
<dbReference type="EnsemblProtists" id="EOD12569">
    <property type="protein sequence ID" value="EOD12569"/>
    <property type="gene ID" value="EMIHUDRAFT_247348"/>
</dbReference>
<evidence type="ECO:0000256" key="4">
    <source>
        <dbReference type="ARBA" id="ARBA00023163"/>
    </source>
</evidence>
<dbReference type="Pfam" id="PF04658">
    <property type="entry name" value="TAFII55_N"/>
    <property type="match status" value="1"/>
</dbReference>
<dbReference type="PANTHER" id="PTHR12228">
    <property type="entry name" value="TRANSCRIPTION INITIATION FACTOR TFIID 55 KD SUBUNIT-RELATED"/>
    <property type="match status" value="1"/>
</dbReference>
<dbReference type="SMART" id="SM01370">
    <property type="entry name" value="TAFII55_N"/>
    <property type="match status" value="1"/>
</dbReference>
<keyword evidence="3" id="KW-0805">Transcription regulation</keyword>
<dbReference type="GO" id="GO:0051123">
    <property type="term" value="P:RNA polymerase II preinitiation complex assembly"/>
    <property type="evidence" value="ECO:0007669"/>
    <property type="project" value="TreeGrafter"/>
</dbReference>
<evidence type="ECO:0000256" key="5">
    <source>
        <dbReference type="ARBA" id="ARBA00023242"/>
    </source>
</evidence>
<dbReference type="InterPro" id="IPR006751">
    <property type="entry name" value="TAFII55_prot_cons_reg"/>
</dbReference>
<keyword evidence="5" id="KW-0539">Nucleus</keyword>
<dbReference type="STRING" id="2903.R1DS78"/>
<feature type="region of interest" description="Disordered" evidence="6">
    <location>
        <begin position="222"/>
        <end position="243"/>
    </location>
</feature>
<dbReference type="HOGENOM" id="CLU_1144351_0_0_1"/>
<comment type="subcellular location">
    <subcellularLocation>
        <location evidence="1">Nucleus</location>
    </subcellularLocation>
</comment>
<name>A0A0D3IMT4_EMIH1</name>
<sequence length="243" mass="27270">MSHETQIVLDLPDEVAELLEADPPPHMEIRWDPLPDGAPVPPPCGETARFCVAGHEFFAKLMSLPTVVESKKSVDPAGEVYYESRKIGQVLVVAKSREELPAGTEQRDGLTPPMAAIRERKWRRRPLHDPKAVEQVALELERGLRGGGPLKPEYDMEMDELGRLQQQLREEQLKKLKAAEDIAALQAKAPPTNPLLRVRQQTQLDKLKRDEQKAEEECKRLQQLIDNGGIPLPTPAPGKKKKK</sequence>
<evidence type="ECO:0000313" key="8">
    <source>
        <dbReference type="EnsemblProtists" id="EOD12569"/>
    </source>
</evidence>
<evidence type="ECO:0000256" key="1">
    <source>
        <dbReference type="ARBA" id="ARBA00004123"/>
    </source>
</evidence>
<keyword evidence="4" id="KW-0804">Transcription</keyword>
<feature type="domain" description="TAFII55 protein conserved region" evidence="7">
    <location>
        <begin position="3"/>
        <end position="160"/>
    </location>
</feature>
<dbReference type="GeneID" id="17263505"/>
<accession>A0A0D3IMT4</accession>
<reference evidence="9" key="1">
    <citation type="journal article" date="2013" name="Nature">
        <title>Pan genome of the phytoplankton Emiliania underpins its global distribution.</title>
        <authorList>
            <person name="Read B.A."/>
            <person name="Kegel J."/>
            <person name="Klute M.J."/>
            <person name="Kuo A."/>
            <person name="Lefebvre S.C."/>
            <person name="Maumus F."/>
            <person name="Mayer C."/>
            <person name="Miller J."/>
            <person name="Monier A."/>
            <person name="Salamov A."/>
            <person name="Young J."/>
            <person name="Aguilar M."/>
            <person name="Claverie J.M."/>
            <person name="Frickenhaus S."/>
            <person name="Gonzalez K."/>
            <person name="Herman E.K."/>
            <person name="Lin Y.C."/>
            <person name="Napier J."/>
            <person name="Ogata H."/>
            <person name="Sarno A.F."/>
            <person name="Shmutz J."/>
            <person name="Schroeder D."/>
            <person name="de Vargas C."/>
            <person name="Verret F."/>
            <person name="von Dassow P."/>
            <person name="Valentin K."/>
            <person name="Van de Peer Y."/>
            <person name="Wheeler G."/>
            <person name="Dacks J.B."/>
            <person name="Delwiche C.F."/>
            <person name="Dyhrman S.T."/>
            <person name="Glockner G."/>
            <person name="John U."/>
            <person name="Richards T."/>
            <person name="Worden A.Z."/>
            <person name="Zhang X."/>
            <person name="Grigoriev I.V."/>
            <person name="Allen A.E."/>
            <person name="Bidle K."/>
            <person name="Borodovsky M."/>
            <person name="Bowler C."/>
            <person name="Brownlee C."/>
            <person name="Cock J.M."/>
            <person name="Elias M."/>
            <person name="Gladyshev V.N."/>
            <person name="Groth M."/>
            <person name="Guda C."/>
            <person name="Hadaegh A."/>
            <person name="Iglesias-Rodriguez M.D."/>
            <person name="Jenkins J."/>
            <person name="Jones B.M."/>
            <person name="Lawson T."/>
            <person name="Leese F."/>
            <person name="Lindquist E."/>
            <person name="Lobanov A."/>
            <person name="Lomsadze A."/>
            <person name="Malik S.B."/>
            <person name="Marsh M.E."/>
            <person name="Mackinder L."/>
            <person name="Mock T."/>
            <person name="Mueller-Roeber B."/>
            <person name="Pagarete A."/>
            <person name="Parker M."/>
            <person name="Probert I."/>
            <person name="Quesneville H."/>
            <person name="Raines C."/>
            <person name="Rensing S.A."/>
            <person name="Riano-Pachon D.M."/>
            <person name="Richier S."/>
            <person name="Rokitta S."/>
            <person name="Shiraiwa Y."/>
            <person name="Soanes D.M."/>
            <person name="van der Giezen M."/>
            <person name="Wahlund T.M."/>
            <person name="Williams B."/>
            <person name="Wilson W."/>
            <person name="Wolfe G."/>
            <person name="Wurch L.L."/>
        </authorList>
    </citation>
    <scope>NUCLEOTIDE SEQUENCE</scope>
</reference>
<protein>
    <recommendedName>
        <fullName evidence="7">TAFII55 protein conserved region domain-containing protein</fullName>
    </recommendedName>
</protein>
<keyword evidence="9" id="KW-1185">Reference proteome</keyword>
<dbReference type="KEGG" id="ehx:EMIHUDRAFT_247348"/>
<evidence type="ECO:0000256" key="3">
    <source>
        <dbReference type="ARBA" id="ARBA00023015"/>
    </source>
</evidence>
<dbReference type="EnsemblProtists" id="EOD17355">
    <property type="protein sequence ID" value="EOD17355"/>
    <property type="gene ID" value="EMIHUDRAFT_210006"/>
</dbReference>
<organism evidence="8 9">
    <name type="scientific">Emiliania huxleyi (strain CCMP1516)</name>
    <dbReference type="NCBI Taxonomy" id="280463"/>
    <lineage>
        <taxon>Eukaryota</taxon>
        <taxon>Haptista</taxon>
        <taxon>Haptophyta</taxon>
        <taxon>Prymnesiophyceae</taxon>
        <taxon>Isochrysidales</taxon>
        <taxon>Noelaerhabdaceae</taxon>
        <taxon>Emiliania</taxon>
    </lineage>
</organism>
<dbReference type="RefSeq" id="XP_005769784.1">
    <property type="nucleotide sequence ID" value="XM_005769727.1"/>
</dbReference>
<dbReference type="PANTHER" id="PTHR12228:SF0">
    <property type="entry name" value="TATA-BOX BINDING PROTEIN ASSOCIATED FACTOR 7"/>
    <property type="match status" value="1"/>
</dbReference>